<comment type="caution">
    <text evidence="1">The sequence shown here is derived from an EMBL/GenBank/DDBJ whole genome shotgun (WGS) entry which is preliminary data.</text>
</comment>
<evidence type="ECO:0000313" key="2">
    <source>
        <dbReference type="Proteomes" id="UP000325788"/>
    </source>
</evidence>
<dbReference type="EMBL" id="VXLD01000014">
    <property type="protein sequence ID" value="KAB1852332.1"/>
    <property type="molecule type" value="Genomic_DNA"/>
</dbReference>
<reference evidence="1 2" key="1">
    <citation type="submission" date="2019-09" db="EMBL/GenBank/DDBJ databases">
        <title>Draft genome sequence of Acinetobacter tandoii W4-4-4 isolated from environmental water sample.</title>
        <authorList>
            <person name="Wee S.K."/>
            <person name="Yan B."/>
            <person name="Mustaffa S.B."/>
            <person name="Yap E.P.H."/>
        </authorList>
    </citation>
    <scope>NUCLEOTIDE SEQUENCE [LARGE SCALE GENOMIC DNA]</scope>
    <source>
        <strain evidence="1 2">W4-4-4</strain>
    </source>
</reference>
<dbReference type="RefSeq" id="WP_151505270.1">
    <property type="nucleotide sequence ID" value="NZ_VXLD01000014.1"/>
</dbReference>
<proteinExistence type="predicted"/>
<accession>A0A5N4W7D9</accession>
<dbReference type="Proteomes" id="UP000325788">
    <property type="component" value="Unassembled WGS sequence"/>
</dbReference>
<organism evidence="1 2">
    <name type="scientific">Acinetobacter tandoii</name>
    <dbReference type="NCBI Taxonomy" id="202954"/>
    <lineage>
        <taxon>Bacteria</taxon>
        <taxon>Pseudomonadati</taxon>
        <taxon>Pseudomonadota</taxon>
        <taxon>Gammaproteobacteria</taxon>
        <taxon>Moraxellales</taxon>
        <taxon>Moraxellaceae</taxon>
        <taxon>Acinetobacter</taxon>
    </lineage>
</organism>
<gene>
    <name evidence="1" type="ORF">F4W09_15140</name>
</gene>
<protein>
    <submittedName>
        <fullName evidence="1">Uncharacterized protein</fullName>
    </submittedName>
</protein>
<sequence>MNDLSVKKINKQIDEFTQSGKIPSELVFGYKTYAVLMQDDKFTDQIMKGTENPIVRFYKKLKITLVTDKHYFQVK</sequence>
<name>A0A5N4W7D9_9GAMM</name>
<dbReference type="AlphaFoldDB" id="A0A5N4W7D9"/>
<evidence type="ECO:0000313" key="1">
    <source>
        <dbReference type="EMBL" id="KAB1852332.1"/>
    </source>
</evidence>